<feature type="transmembrane region" description="Helical" evidence="1">
    <location>
        <begin position="32"/>
        <end position="54"/>
    </location>
</feature>
<name>A0A645D888_9ZZZZ</name>
<dbReference type="AlphaFoldDB" id="A0A645D888"/>
<dbReference type="EMBL" id="VSSQ01033858">
    <property type="protein sequence ID" value="MPM85596.1"/>
    <property type="molecule type" value="Genomic_DNA"/>
</dbReference>
<accession>A0A645D888</accession>
<feature type="transmembrane region" description="Helical" evidence="1">
    <location>
        <begin position="6"/>
        <end position="25"/>
    </location>
</feature>
<sequence length="91" mass="10267">MAYAINVLLLILMFLIGFGLGHTTFKKKGWYYEAMLVVLIVVSTFIGVDTYIVASDILPIQLRMPQALQMVFLGVLVRRILGLRLKPVKVN</sequence>
<protein>
    <submittedName>
        <fullName evidence="2">Uncharacterized protein</fullName>
    </submittedName>
</protein>
<evidence type="ECO:0000313" key="2">
    <source>
        <dbReference type="EMBL" id="MPM85596.1"/>
    </source>
</evidence>
<reference evidence="2" key="1">
    <citation type="submission" date="2019-08" db="EMBL/GenBank/DDBJ databases">
        <authorList>
            <person name="Kucharzyk K."/>
            <person name="Murdoch R.W."/>
            <person name="Higgins S."/>
            <person name="Loffler F."/>
        </authorList>
    </citation>
    <scope>NUCLEOTIDE SEQUENCE</scope>
</reference>
<proteinExistence type="predicted"/>
<evidence type="ECO:0000256" key="1">
    <source>
        <dbReference type="SAM" id="Phobius"/>
    </source>
</evidence>
<comment type="caution">
    <text evidence="2">The sequence shown here is derived from an EMBL/GenBank/DDBJ whole genome shotgun (WGS) entry which is preliminary data.</text>
</comment>
<organism evidence="2">
    <name type="scientific">bioreactor metagenome</name>
    <dbReference type="NCBI Taxonomy" id="1076179"/>
    <lineage>
        <taxon>unclassified sequences</taxon>
        <taxon>metagenomes</taxon>
        <taxon>ecological metagenomes</taxon>
    </lineage>
</organism>
<keyword evidence="1" id="KW-1133">Transmembrane helix</keyword>
<keyword evidence="1" id="KW-0472">Membrane</keyword>
<gene>
    <name evidence="2" type="ORF">SDC9_132677</name>
</gene>
<keyword evidence="1" id="KW-0812">Transmembrane</keyword>